<comment type="similarity">
    <text evidence="1">Belongs to the peptidase A1 family.</text>
</comment>
<protein>
    <submittedName>
        <fullName evidence="5">Lysosomal aspartic protease</fullName>
    </submittedName>
</protein>
<name>A0A151XJH0_9HYME</name>
<proteinExistence type="inferred from homology"/>
<dbReference type="EMBL" id="KQ982066">
    <property type="protein sequence ID" value="KYQ60562.1"/>
    <property type="molecule type" value="Genomic_DNA"/>
</dbReference>
<accession>A0A151XJH0</accession>
<feature type="signal peptide" evidence="3">
    <location>
        <begin position="1"/>
        <end position="16"/>
    </location>
</feature>
<gene>
    <name evidence="5" type="ORF">ALC60_00381</name>
</gene>
<dbReference type="InterPro" id="IPR021109">
    <property type="entry name" value="Peptidase_aspartic_dom_sf"/>
</dbReference>
<dbReference type="Pfam" id="PF00026">
    <property type="entry name" value="Asp"/>
    <property type="match status" value="2"/>
</dbReference>
<sequence>MFRLFVAVAVFILIDAKFLRNPSYTIGGELILGGSNPARYEGEFTYVNVTHKGYWQFTMDKVQIGASTVCANGCQAIIDTGTSDLAGPSWDIATINELIGVIAPNGETIVDCDQISNLPNVDFVIGDKIFSLTLVKIISLRISLYKTNSIQRSIGIDRRRHRLVITVKSTSVLREYLFSDDNAMTIMSLSQSELHRRSLKYLSTLVPQISGNPVSEFVGELILGGEPNHYLGELTYVTHKGYWQFTIDKIQIEHIILCLNGCAAIVDTSTTMLIGPQLDIEVTNKLIGATYINEEIIVNNNTFHSGIALFQHH</sequence>
<evidence type="ECO:0000313" key="5">
    <source>
        <dbReference type="EMBL" id="KYQ60562.1"/>
    </source>
</evidence>
<reference evidence="5 6" key="1">
    <citation type="submission" date="2015-09" db="EMBL/GenBank/DDBJ databases">
        <title>Trachymyrmex zeteki WGS genome.</title>
        <authorList>
            <person name="Nygaard S."/>
            <person name="Hu H."/>
            <person name="Boomsma J."/>
            <person name="Zhang G."/>
        </authorList>
    </citation>
    <scope>NUCLEOTIDE SEQUENCE [LARGE SCALE GENOMIC DNA]</scope>
    <source>
        <strain evidence="5">Tzet28-1</strain>
        <tissue evidence="5">Whole body</tissue>
    </source>
</reference>
<evidence type="ECO:0000256" key="3">
    <source>
        <dbReference type="SAM" id="SignalP"/>
    </source>
</evidence>
<dbReference type="InterPro" id="IPR001969">
    <property type="entry name" value="Aspartic_peptidase_AS"/>
</dbReference>
<dbReference type="SUPFAM" id="SSF50630">
    <property type="entry name" value="Acid proteases"/>
    <property type="match status" value="2"/>
</dbReference>
<dbReference type="AlphaFoldDB" id="A0A151XJH0"/>
<feature type="chain" id="PRO_5007591941" evidence="3">
    <location>
        <begin position="17"/>
        <end position="313"/>
    </location>
</feature>
<dbReference type="PANTHER" id="PTHR47966:SF51">
    <property type="entry name" value="BETA-SITE APP-CLEAVING ENZYME, ISOFORM A-RELATED"/>
    <property type="match status" value="1"/>
</dbReference>
<evidence type="ECO:0000313" key="6">
    <source>
        <dbReference type="Proteomes" id="UP000075809"/>
    </source>
</evidence>
<keyword evidence="6" id="KW-1185">Reference proteome</keyword>
<keyword evidence="2" id="KW-1015">Disulfide bond</keyword>
<keyword evidence="3" id="KW-0732">Signal</keyword>
<dbReference type="PROSITE" id="PS00141">
    <property type="entry name" value="ASP_PROTEASE"/>
    <property type="match status" value="1"/>
</dbReference>
<dbReference type="GO" id="GO:0004190">
    <property type="term" value="F:aspartic-type endopeptidase activity"/>
    <property type="evidence" value="ECO:0007669"/>
    <property type="project" value="InterPro"/>
</dbReference>
<keyword evidence="5" id="KW-0378">Hydrolase</keyword>
<feature type="disulfide bond" evidence="2">
    <location>
        <begin position="70"/>
        <end position="74"/>
    </location>
</feature>
<evidence type="ECO:0000259" key="4">
    <source>
        <dbReference type="PROSITE" id="PS51767"/>
    </source>
</evidence>
<dbReference type="Gene3D" id="2.40.70.10">
    <property type="entry name" value="Acid Proteases"/>
    <property type="match status" value="2"/>
</dbReference>
<dbReference type="STRING" id="64791.A0A151XJH0"/>
<evidence type="ECO:0000256" key="2">
    <source>
        <dbReference type="PIRSR" id="PIRSR601461-2"/>
    </source>
</evidence>
<keyword evidence="5" id="KW-0645">Protease</keyword>
<dbReference type="PANTHER" id="PTHR47966">
    <property type="entry name" value="BETA-SITE APP-CLEAVING ENZYME, ISOFORM A-RELATED"/>
    <property type="match status" value="1"/>
</dbReference>
<dbReference type="PROSITE" id="PS51767">
    <property type="entry name" value="PEPTIDASE_A1"/>
    <property type="match status" value="1"/>
</dbReference>
<dbReference type="GO" id="GO:0006508">
    <property type="term" value="P:proteolysis"/>
    <property type="evidence" value="ECO:0007669"/>
    <property type="project" value="UniProtKB-KW"/>
</dbReference>
<organism evidence="5 6">
    <name type="scientific">Mycetomoellerius zeteki</name>
    <dbReference type="NCBI Taxonomy" id="64791"/>
    <lineage>
        <taxon>Eukaryota</taxon>
        <taxon>Metazoa</taxon>
        <taxon>Ecdysozoa</taxon>
        <taxon>Arthropoda</taxon>
        <taxon>Hexapoda</taxon>
        <taxon>Insecta</taxon>
        <taxon>Pterygota</taxon>
        <taxon>Neoptera</taxon>
        <taxon>Endopterygota</taxon>
        <taxon>Hymenoptera</taxon>
        <taxon>Apocrita</taxon>
        <taxon>Aculeata</taxon>
        <taxon>Formicoidea</taxon>
        <taxon>Formicidae</taxon>
        <taxon>Myrmicinae</taxon>
        <taxon>Mycetomoellerius</taxon>
    </lineage>
</organism>
<dbReference type="InterPro" id="IPR001461">
    <property type="entry name" value="Aspartic_peptidase_A1"/>
</dbReference>
<dbReference type="InterPro" id="IPR033121">
    <property type="entry name" value="PEPTIDASE_A1"/>
</dbReference>
<dbReference type="Proteomes" id="UP000075809">
    <property type="component" value="Unassembled WGS sequence"/>
</dbReference>
<evidence type="ECO:0000256" key="1">
    <source>
        <dbReference type="ARBA" id="ARBA00007447"/>
    </source>
</evidence>
<feature type="domain" description="Peptidase A1" evidence="4">
    <location>
        <begin position="1"/>
        <end position="190"/>
    </location>
</feature>